<protein>
    <recommendedName>
        <fullName evidence="3">Microprotein domain-containing protein</fullName>
    </recommendedName>
</protein>
<dbReference type="RefSeq" id="XP_001609599.1">
    <property type="nucleotide sequence ID" value="XM_001609549.1"/>
</dbReference>
<name>A7ASX0_BABBO</name>
<keyword evidence="1" id="KW-0175">Coiled coil</keyword>
<dbReference type="KEGG" id="bbo:BBOV_II000710"/>
<feature type="coiled-coil region" evidence="1">
    <location>
        <begin position="170"/>
        <end position="197"/>
    </location>
</feature>
<evidence type="ECO:0000256" key="1">
    <source>
        <dbReference type="SAM" id="Coils"/>
    </source>
</evidence>
<keyword evidence="6" id="KW-1185">Reference proteome</keyword>
<feature type="domain" description="Microprotein" evidence="3">
    <location>
        <begin position="141"/>
        <end position="177"/>
    </location>
</feature>
<reference evidence="4" key="3">
    <citation type="journal article" date="2014" name="BMC Genomics">
        <title>The Babesia bovis gene and promoter model: an update from full-length EST analysis.</title>
        <authorList>
            <person name="Yamagishi J."/>
            <person name="Wakaguri H."/>
            <person name="Yokoyama N."/>
            <person name="Yamashita R."/>
            <person name="Suzuki Y."/>
            <person name="Xuan X."/>
            <person name="Igarashi I."/>
        </authorList>
    </citation>
    <scope>NUCLEOTIDE SEQUENCE</scope>
    <source>
        <strain evidence="4">Texas</strain>
    </source>
</reference>
<evidence type="ECO:0000256" key="2">
    <source>
        <dbReference type="SAM" id="MobiDB-lite"/>
    </source>
</evidence>
<reference evidence="5" key="2">
    <citation type="submission" date="2007-08" db="EMBL/GenBank/DDBJ databases">
        <authorList>
            <person name="Nene V."/>
        </authorList>
    </citation>
    <scope>NUCLEOTIDE SEQUENCE</scope>
    <source>
        <strain evidence="5">T2Bo</strain>
    </source>
</reference>
<dbReference type="EMBL" id="AK441536">
    <property type="protein sequence ID" value="BAN65330.1"/>
    <property type="molecule type" value="mRNA"/>
</dbReference>
<evidence type="ECO:0000313" key="6">
    <source>
        <dbReference type="Proteomes" id="UP000002173"/>
    </source>
</evidence>
<sequence length="306" mass="34373">MELARRNNGFRKVAKWIVGAVVVAGASSVNVLCDEVSEPQEAEVAKVNTESNLKKQDEEIREIMKDEFNEVIGRLPHDPAAVAIVNSRGKSFTNQDIYELIDHDIFLGFLSITLTEDQKQRVRERIVELNRQEMLDAISFFDQLLSELPAELAQEASKYSYLSELPEDLANAVKNYVKALNDRIEEQKSKIREEELQKVVDKMQKEGKQNMGKAGKMNGPMPPMNEPMPPMNGPMPPMNGPMPPMNGPMAPMNGPMAPMNGPMAPSEKDTQHNGIRDADITDGSMGKNPSENEDKKTKSKPWYKFW</sequence>
<evidence type="ECO:0000313" key="5">
    <source>
        <dbReference type="EMBL" id="EDO06031.1"/>
    </source>
</evidence>
<reference evidence="6" key="5">
    <citation type="journal article" date="2021" name="Int. J. Parasitol.">
        <title>Comparative analysis of gene expression between Babesia bovis blood stages and kinetes allowed by improved genome annotation.</title>
        <authorList>
            <person name="Ueti M.W."/>
            <person name="Johnson W.C."/>
            <person name="Kappmeyer L.S."/>
            <person name="Herndon D.R."/>
            <person name="Mousel M.R."/>
            <person name="Reif K.E."/>
            <person name="Taus N.S."/>
            <person name="Ifeonu O.O."/>
            <person name="Silva J.C."/>
            <person name="Suarez C.E."/>
            <person name="Brayton K.A."/>
        </authorList>
    </citation>
    <scope>NUCLEOTIDE SEQUENCE [LARGE SCALE GENOMIC DNA]</scope>
</reference>
<gene>
    <name evidence="4 5" type="ORF">BBOV_II000710</name>
</gene>
<feature type="compositionally biased region" description="Low complexity" evidence="2">
    <location>
        <begin position="248"/>
        <end position="265"/>
    </location>
</feature>
<evidence type="ECO:0000259" key="3">
    <source>
        <dbReference type="Pfam" id="PF23528"/>
    </source>
</evidence>
<dbReference type="EMBL" id="AAXT01000003">
    <property type="protein sequence ID" value="EDO06031.1"/>
    <property type="molecule type" value="Genomic_DNA"/>
</dbReference>
<feature type="compositionally biased region" description="Basic residues" evidence="2">
    <location>
        <begin position="297"/>
        <end position="306"/>
    </location>
</feature>
<evidence type="ECO:0000313" key="4">
    <source>
        <dbReference type="EMBL" id="BAN65330.1"/>
    </source>
</evidence>
<dbReference type="VEuPathDB" id="PiroplasmaDB:BBOV_II000710"/>
<organism evidence="5 6">
    <name type="scientific">Babesia bovis</name>
    <dbReference type="NCBI Taxonomy" id="5865"/>
    <lineage>
        <taxon>Eukaryota</taxon>
        <taxon>Sar</taxon>
        <taxon>Alveolata</taxon>
        <taxon>Apicomplexa</taxon>
        <taxon>Aconoidasida</taxon>
        <taxon>Piroplasmida</taxon>
        <taxon>Babesiidae</taxon>
        <taxon>Babesia</taxon>
    </lineage>
</organism>
<dbReference type="Proteomes" id="UP000002173">
    <property type="component" value="Unassembled WGS sequence"/>
</dbReference>
<feature type="compositionally biased region" description="Basic and acidic residues" evidence="2">
    <location>
        <begin position="266"/>
        <end position="279"/>
    </location>
</feature>
<dbReference type="Pfam" id="PF23528">
    <property type="entry name" value="Microp_apicomplexa_15"/>
    <property type="match status" value="1"/>
</dbReference>
<reference evidence="6" key="4">
    <citation type="journal article" date="2020" name="Data Brief">
        <title>Transcriptome dataset of Babesia bovis life stages within vertebrate and invertebrate hosts.</title>
        <authorList>
            <person name="Ueti M.W."/>
            <person name="Johnson W.C."/>
            <person name="Kappmeyer L.S."/>
            <person name="Herndon D.R."/>
            <person name="Mousel M.R."/>
            <person name="Reif K.E."/>
            <person name="Taus N.S."/>
            <person name="Ifeonu O.O."/>
            <person name="Silva J.C."/>
            <person name="Suarez C.E."/>
            <person name="Brayton K.A."/>
        </authorList>
    </citation>
    <scope>NUCLEOTIDE SEQUENCE [LARGE SCALE GENOMIC DNA]</scope>
</reference>
<dbReference type="InterPro" id="IPR056354">
    <property type="entry name" value="Microp_dom_apicomplexa_5"/>
</dbReference>
<dbReference type="AlphaFoldDB" id="A7ASX0"/>
<accession>A7ASX0</accession>
<proteinExistence type="evidence at transcript level"/>
<reference evidence="5 6" key="1">
    <citation type="journal article" date="2007" name="PLoS Pathog.">
        <title>Genome sequence of Babesia bovis and comparative analysis of apicomplexan hemoprotozoa.</title>
        <authorList>
            <person name="Brayton K.A."/>
            <person name="Lau A.O.T."/>
            <person name="Herndon D.R."/>
            <person name="Hannick L."/>
            <person name="Kappmeyer L.S."/>
            <person name="Berens S.J."/>
            <person name="Bidwell S.L."/>
            <person name="Brown W.C."/>
            <person name="Crabtree J."/>
            <person name="Fadrosh D."/>
            <person name="Feldblum T."/>
            <person name="Forberger H.A."/>
            <person name="Haas B.J."/>
            <person name="Howell J.M."/>
            <person name="Khouri H."/>
            <person name="Koo H."/>
            <person name="Mann D.J."/>
            <person name="Norimine J."/>
            <person name="Paulsen I.T."/>
            <person name="Radune D."/>
            <person name="Ren Q."/>
            <person name="Smith R.K. Jr."/>
            <person name="Suarez C.E."/>
            <person name="White O."/>
            <person name="Wortman J.R."/>
            <person name="Knowles D.P. Jr."/>
            <person name="McElwain T.F."/>
            <person name="Nene V.M."/>
        </authorList>
    </citation>
    <scope>NUCLEOTIDE SEQUENCE [LARGE SCALE GENOMIC DNA]</scope>
    <source>
        <strain evidence="5">T2Bo</strain>
    </source>
</reference>
<dbReference type="GeneID" id="5477823"/>
<feature type="region of interest" description="Disordered" evidence="2">
    <location>
        <begin position="248"/>
        <end position="306"/>
    </location>
</feature>